<keyword evidence="3" id="KW-1185">Reference proteome</keyword>
<dbReference type="InterPro" id="IPR011053">
    <property type="entry name" value="Single_hybrid_motif"/>
</dbReference>
<dbReference type="SUPFAM" id="SSF111369">
    <property type="entry name" value="HlyD-like secretion proteins"/>
    <property type="match status" value="1"/>
</dbReference>
<protein>
    <recommendedName>
        <fullName evidence="4">HlyD family secretion protein</fullName>
    </recommendedName>
</protein>
<comment type="caution">
    <text evidence="2">The sequence shown here is derived from an EMBL/GenBank/DDBJ whole genome shotgun (WGS) entry which is preliminary data.</text>
</comment>
<keyword evidence="1" id="KW-1133">Transmembrane helix</keyword>
<evidence type="ECO:0000313" key="2">
    <source>
        <dbReference type="EMBL" id="GAA3691482.1"/>
    </source>
</evidence>
<feature type="transmembrane region" description="Helical" evidence="1">
    <location>
        <begin position="7"/>
        <end position="27"/>
    </location>
</feature>
<keyword evidence="1" id="KW-0472">Membrane</keyword>
<gene>
    <name evidence="2" type="ORF">GCM10022204_03350</name>
</gene>
<dbReference type="SUPFAM" id="SSF51230">
    <property type="entry name" value="Single hybrid motif"/>
    <property type="match status" value="1"/>
</dbReference>
<dbReference type="Proteomes" id="UP001500051">
    <property type="component" value="Unassembled WGS sequence"/>
</dbReference>
<evidence type="ECO:0000256" key="1">
    <source>
        <dbReference type="SAM" id="Phobius"/>
    </source>
</evidence>
<name>A0ABP7CJ42_9ACTN</name>
<dbReference type="EMBL" id="BAAAYX010000002">
    <property type="protein sequence ID" value="GAA3691482.1"/>
    <property type="molecule type" value="Genomic_DNA"/>
</dbReference>
<reference evidence="3" key="1">
    <citation type="journal article" date="2019" name="Int. J. Syst. Evol. Microbiol.">
        <title>The Global Catalogue of Microorganisms (GCM) 10K type strain sequencing project: providing services to taxonomists for standard genome sequencing and annotation.</title>
        <authorList>
            <consortium name="The Broad Institute Genomics Platform"/>
            <consortium name="The Broad Institute Genome Sequencing Center for Infectious Disease"/>
            <person name="Wu L."/>
            <person name="Ma J."/>
        </authorList>
    </citation>
    <scope>NUCLEOTIDE SEQUENCE [LARGE SCALE GENOMIC DNA]</scope>
    <source>
        <strain evidence="3">JCM 16548</strain>
    </source>
</reference>
<evidence type="ECO:0008006" key="4">
    <source>
        <dbReference type="Google" id="ProtNLM"/>
    </source>
</evidence>
<accession>A0ABP7CJ42</accession>
<dbReference type="Gene3D" id="2.40.50.100">
    <property type="match status" value="1"/>
</dbReference>
<sequence length="245" mass="26040">MTWINRLRLFGGILGVLIVVAALTLVFNQRQTKVTSLDATVATDTYDVGAAYGGTVIKQFVNEGDVVAKGDNLFTIQSVPLQQDLSNGLELSDNEAYDVDAKAGTLTYKATVAGQVTTLKAKLGNALGTGAPFASISVVGSEYVDAKYLLSPRDYDRVVEGSTVDILLPNNQIVTGTVSTIEVATENAKALTEVRVDSKQLTDASLDNLTKNGTPVIATLQLRDDGPLAGVNDQVFDFLRQIGLK</sequence>
<proteinExistence type="predicted"/>
<dbReference type="RefSeq" id="WP_344810526.1">
    <property type="nucleotide sequence ID" value="NZ_BAAAYX010000002.1"/>
</dbReference>
<evidence type="ECO:0000313" key="3">
    <source>
        <dbReference type="Proteomes" id="UP001500051"/>
    </source>
</evidence>
<keyword evidence="1" id="KW-0812">Transmembrane</keyword>
<organism evidence="2 3">
    <name type="scientific">Microlunatus aurantiacus</name>
    <dbReference type="NCBI Taxonomy" id="446786"/>
    <lineage>
        <taxon>Bacteria</taxon>
        <taxon>Bacillati</taxon>
        <taxon>Actinomycetota</taxon>
        <taxon>Actinomycetes</taxon>
        <taxon>Propionibacteriales</taxon>
        <taxon>Propionibacteriaceae</taxon>
        <taxon>Microlunatus</taxon>
    </lineage>
</organism>